<evidence type="ECO:0000313" key="3">
    <source>
        <dbReference type="Proteomes" id="UP000587462"/>
    </source>
</evidence>
<dbReference type="Gene3D" id="2.40.320.10">
    <property type="entry name" value="Hypothetical Protein Pfu-838710-001"/>
    <property type="match status" value="1"/>
</dbReference>
<dbReference type="PROSITE" id="PS51707">
    <property type="entry name" value="CYTH"/>
    <property type="match status" value="1"/>
</dbReference>
<dbReference type="PANTHER" id="PTHR21028:SF2">
    <property type="entry name" value="CYTH DOMAIN-CONTAINING PROTEIN"/>
    <property type="match status" value="1"/>
</dbReference>
<organism evidence="2 3">
    <name type="scientific">Streptomyces morookaense</name>
    <name type="common">Streptoverticillium morookaense</name>
    <dbReference type="NCBI Taxonomy" id="1970"/>
    <lineage>
        <taxon>Bacteria</taxon>
        <taxon>Bacillati</taxon>
        <taxon>Actinomycetota</taxon>
        <taxon>Actinomycetes</taxon>
        <taxon>Kitasatosporales</taxon>
        <taxon>Streptomycetaceae</taxon>
        <taxon>Streptomyces</taxon>
    </lineage>
</organism>
<dbReference type="SUPFAM" id="SSF55154">
    <property type="entry name" value="CYTH-like phosphatases"/>
    <property type="match status" value="1"/>
</dbReference>
<dbReference type="Pfam" id="PF01928">
    <property type="entry name" value="CYTH"/>
    <property type="match status" value="1"/>
</dbReference>
<dbReference type="AlphaFoldDB" id="A0A7Y7B3V1"/>
<comment type="caution">
    <text evidence="2">The sequence shown here is derived from an EMBL/GenBank/DDBJ whole genome shotgun (WGS) entry which is preliminary data.</text>
</comment>
<dbReference type="CDD" id="cd07890">
    <property type="entry name" value="CYTH-like_AC_IV-like"/>
    <property type="match status" value="1"/>
</dbReference>
<dbReference type="InterPro" id="IPR008173">
    <property type="entry name" value="Adenylyl_cyclase_CyaB"/>
</dbReference>
<dbReference type="InterPro" id="IPR023577">
    <property type="entry name" value="CYTH_domain"/>
</dbReference>
<name>A0A7Y7B3V1_STRMO</name>
<dbReference type="InterPro" id="IPR033469">
    <property type="entry name" value="CYTH-like_dom_sf"/>
</dbReference>
<dbReference type="RefSeq" id="WP_171079942.1">
    <property type="nucleotide sequence ID" value="NZ_BNBU01000002.1"/>
</dbReference>
<proteinExistence type="predicted"/>
<reference evidence="2 3" key="1">
    <citation type="submission" date="2020-04" db="EMBL/GenBank/DDBJ databases">
        <title>Draft Genome Sequence of Streptomyces morookaense DSM 40503, an 8-azaguanine-producing strain.</title>
        <authorList>
            <person name="Qi J."/>
            <person name="Gao J.-M."/>
        </authorList>
    </citation>
    <scope>NUCLEOTIDE SEQUENCE [LARGE SCALE GENOMIC DNA]</scope>
    <source>
        <strain evidence="2 3">DSM 40503</strain>
    </source>
</reference>
<dbReference type="EMBL" id="JABBXF010000018">
    <property type="protein sequence ID" value="NVK78101.1"/>
    <property type="molecule type" value="Genomic_DNA"/>
</dbReference>
<dbReference type="PANTHER" id="PTHR21028">
    <property type="entry name" value="SI:CH211-156B7.4"/>
    <property type="match status" value="1"/>
</dbReference>
<sequence length="185" mass="20542">MIEAELKVRVRDPEGVVRLLEQRAAGRSETYRDTYYDTPEGTLAREDRELRLRTITGADGTRSVLTYKEPRVDDASGSKPEYETGVDNPEAVHAALSGLGYVTAIAFEKHCHNYDFEAHGRRVLATLVRVPELDGTFLEVEALARDGELDTALTDVRAVLGELGFTDQDVTAELYTEALAARRAR</sequence>
<feature type="domain" description="CYTH" evidence="1">
    <location>
        <begin position="1"/>
        <end position="181"/>
    </location>
</feature>
<dbReference type="NCBIfam" id="TIGR00318">
    <property type="entry name" value="cyaB"/>
    <property type="match status" value="1"/>
</dbReference>
<evidence type="ECO:0000313" key="2">
    <source>
        <dbReference type="EMBL" id="NVK78101.1"/>
    </source>
</evidence>
<evidence type="ECO:0000259" key="1">
    <source>
        <dbReference type="PROSITE" id="PS51707"/>
    </source>
</evidence>
<protein>
    <submittedName>
        <fullName evidence="2">Class IV adenylate cyclase</fullName>
    </submittedName>
</protein>
<dbReference type="Proteomes" id="UP000587462">
    <property type="component" value="Unassembled WGS sequence"/>
</dbReference>
<gene>
    <name evidence="2" type="primary">cyaB</name>
    <name evidence="2" type="ORF">HG542_10545</name>
</gene>
<keyword evidence="3" id="KW-1185">Reference proteome</keyword>
<dbReference type="SMART" id="SM01118">
    <property type="entry name" value="CYTH"/>
    <property type="match status" value="1"/>
</dbReference>
<accession>A0A7Y7B3V1</accession>